<evidence type="ECO:0000313" key="1">
    <source>
        <dbReference type="EMBL" id="KRQ04937.1"/>
    </source>
</evidence>
<organism evidence="1 2">
    <name type="scientific">Bradyrhizobium manausense</name>
    <dbReference type="NCBI Taxonomy" id="989370"/>
    <lineage>
        <taxon>Bacteria</taxon>
        <taxon>Pseudomonadati</taxon>
        <taxon>Pseudomonadota</taxon>
        <taxon>Alphaproteobacteria</taxon>
        <taxon>Hyphomicrobiales</taxon>
        <taxon>Nitrobacteraceae</taxon>
        <taxon>Bradyrhizobium</taxon>
    </lineage>
</organism>
<gene>
    <name evidence="1" type="ORF">AOQ71_29260</name>
</gene>
<protein>
    <submittedName>
        <fullName evidence="1">Uncharacterized protein</fullName>
    </submittedName>
</protein>
<keyword evidence="2" id="KW-1185">Reference proteome</keyword>
<dbReference type="AlphaFoldDB" id="A0A0R3D537"/>
<dbReference type="Proteomes" id="UP000051936">
    <property type="component" value="Unassembled WGS sequence"/>
</dbReference>
<reference evidence="1 2" key="1">
    <citation type="submission" date="2015-09" db="EMBL/GenBank/DDBJ databases">
        <title>Draft Genome Sequence of Bradyrhizobium manausense Strain BR 3351T, a Novel Symbiotic Nitrogen-Fixing Alphaproteobacterium Isolated from Brazilian Amazon Rain Forest.</title>
        <authorList>
            <person name="De Araujo J.L."/>
            <person name="Zilli J.E."/>
        </authorList>
    </citation>
    <scope>NUCLEOTIDE SEQUENCE [LARGE SCALE GENOMIC DNA]</scope>
    <source>
        <strain evidence="1 2">BR3351</strain>
    </source>
</reference>
<name>A0A0R3D537_9BRAD</name>
<proteinExistence type="predicted"/>
<accession>A0A0R3D537</accession>
<dbReference type="EMBL" id="LJYG01000105">
    <property type="protein sequence ID" value="KRQ04937.1"/>
    <property type="molecule type" value="Genomic_DNA"/>
</dbReference>
<evidence type="ECO:0000313" key="2">
    <source>
        <dbReference type="Proteomes" id="UP000051936"/>
    </source>
</evidence>
<comment type="caution">
    <text evidence="1">The sequence shown here is derived from an EMBL/GenBank/DDBJ whole genome shotgun (WGS) entry which is preliminary data.</text>
</comment>
<sequence>MSTMLSGNNAYARLANSTPRSITGLHGSMGIPRTLGYLLRAVSQRAAELLIYRLPLMRLLPQPCNDIE</sequence>